<feature type="compositionally biased region" description="Acidic residues" evidence="1">
    <location>
        <begin position="440"/>
        <end position="452"/>
    </location>
</feature>
<accession>A0AAI8UUY7</accession>
<dbReference type="SUPFAM" id="SSF50978">
    <property type="entry name" value="WD40 repeat-like"/>
    <property type="match status" value="1"/>
</dbReference>
<feature type="domain" description="Neuroblastoma-amplified sequence N-terminal" evidence="2">
    <location>
        <begin position="68"/>
        <end position="346"/>
    </location>
</feature>
<name>A0AAI8UUY7_BEMTA</name>
<keyword evidence="4" id="KW-1185">Reference proteome</keyword>
<feature type="region of interest" description="Disordered" evidence="1">
    <location>
        <begin position="437"/>
        <end position="456"/>
    </location>
</feature>
<organism evidence="3 4">
    <name type="scientific">Bemisia tabaci</name>
    <name type="common">Sweetpotato whitefly</name>
    <name type="synonym">Aleurodes tabaci</name>
    <dbReference type="NCBI Taxonomy" id="7038"/>
    <lineage>
        <taxon>Eukaryota</taxon>
        <taxon>Metazoa</taxon>
        <taxon>Ecdysozoa</taxon>
        <taxon>Arthropoda</taxon>
        <taxon>Hexapoda</taxon>
        <taxon>Insecta</taxon>
        <taxon>Pterygota</taxon>
        <taxon>Neoptera</taxon>
        <taxon>Paraneoptera</taxon>
        <taxon>Hemiptera</taxon>
        <taxon>Sternorrhyncha</taxon>
        <taxon>Aleyrodoidea</taxon>
        <taxon>Aleyrodidae</taxon>
        <taxon>Aleyrodinae</taxon>
        <taxon>Bemisia</taxon>
    </lineage>
</organism>
<comment type="caution">
    <text evidence="3">The sequence shown here is derived from an EMBL/GenBank/DDBJ whole genome shotgun (WGS) entry which is preliminary data.</text>
</comment>
<dbReference type="Pfam" id="PF15492">
    <property type="entry name" value="Nbas_N"/>
    <property type="match status" value="1"/>
</dbReference>
<dbReference type="PANTHER" id="PTHR15922">
    <property type="entry name" value="NEUROBLASTOMA-AMPLIFIED SEQUENCE"/>
    <property type="match status" value="1"/>
</dbReference>
<reference evidence="3" key="1">
    <citation type="submission" date="2021-12" db="EMBL/GenBank/DDBJ databases">
        <authorList>
            <person name="King R."/>
        </authorList>
    </citation>
    <scope>NUCLEOTIDE SEQUENCE</scope>
</reference>
<dbReference type="PANTHER" id="PTHR15922:SF2">
    <property type="entry name" value="NBAS SUBUNIT OF NRZ TETHERING COMPLEX"/>
    <property type="match status" value="1"/>
</dbReference>
<dbReference type="InterPro" id="IPR029145">
    <property type="entry name" value="NBAS_N"/>
</dbReference>
<dbReference type="InterPro" id="IPR036322">
    <property type="entry name" value="WD40_repeat_dom_sf"/>
</dbReference>
<sequence>MPTPPTEKILYELLVYAEWKLEPEFSRLSKAVSPSVQSLPFLLTRLSSILKRKEASPIINSVNSQVPWKLATGGDGQVVAILQDSILEIRTARDEYTSVVGKATVQKDAWPHLRKLEWSPDCSMVALANSNGTISAFDLLGSNLFVIPSENTETFGESVQALAALIFIDIRFKSTKWSHELISIDYNGILNSYLVSSSGGYQNYHKWSFSPLKFWKGISCVTYHQKNHMLIVGSPVIVNSKAKENWQWGLSSWRLINDVPYYRATNSDSDDRSYFNLKYSMLSWIPVFSNSLINQFVKQSAVFRMQISPEGQQVACLHSCGTISIWHLPSLRLNKLWTLEEQPNFNLENKMYKRKSGADQLKNSTEFHPVDINWWSEKSLTVARNNGAVTVCCVDTLENLLGESPEFLSRQPQLSSTSGENGILALECQIHPLKTKLSNDNEEEASSSDDEEKSTLWSRGSDMIRSTCFFFTDLERFKPKRKRPKLVYKIYQMLAIISRTPEELFTRMIESESYEEALSLAEVYNLDADRVYQSQWRKTPVSVSSIHNFLSKIHSKTWVLYECCERVPETLSAVKELISFGLKYTDRLAVLKDEENPKSTNGSIDGSLSTFDVSKLSEEAKQMITFRKKLLRLSDRLFTYQSILESTAEEPNLVESLYDHETYDKFQKLSIIESAIQYARKSDVNAVYALLTYHGDETIPFWLNILDNIPETLRATNYRSLLPECKDGKLIDWKRKKIRDKDWCELEPFASIGEIDVLSAENSEHPSDLTVEAVYQWYRRRICSIEKNTNLVDRALVLLRIAKEKQVKDLDNLEFELEILDVLVHEVYIEDITLESLQKKTMQEKLKLLMSTTTPDTFIANLKQLLIPFLDRCEVHQSGSKMKLISSYLLDLSVKNLEYIVKFVQFIMMFDLFEDKTSIFSSLEAFVSLIIECIYNCQNTDEIDRVSFIVSLLPQHDLNKSVEASRNIWNSIKTLEAEIMCLKILLQHHIKMSLQHIHKIKDDHEAVFSLLSGVGKGKNLSGKNLSPSEWNQLLLDLLQLHSHLFSCLSEQNCYEIYASILLNNEHSSSIMFAANVLCCNPSDEHKRKITFASSLDLVLKAARSYFNNSATVSDNSMVLAKVCLRLMPEENKEICDELDLIAAVHLLSEFKVVLLPMQVRQCADRMKMIDLCLKSRPDNYCKTDKLFKLAKLLRIHETDSRLREATILLKCLEVSFEAKNYSFCGQKCLSFIREEQPLGWEICRNVANCEEYKDLETRKKLAVFSLAYCPPNFIEEIIQIKHRLEYKILRSSIQDQMTEAVAESGNEISHSETKFLQSIVTDKVLNLTSTLFNNKLSKVFWDYTSSKDISQVVEEENNDDMKRQGIPDFYETVHTKCDCVPISKTNNSTLDMNLALLTQCLFELKTSTLDISMENSFNKLLANCAELSVADDLPLSLFFLLSMRGVDEIVNILDSLPKTMCTLQFAVLIFAFRICSLLPDFKLPTTPKNIVYLAEKNHLQDPECYKLMLKYKKALDNLKESEKLEVLECGINTARFATDETYKLDSILGLAMSQDSNQFYLAIQLGATHGVSLTEIVVSHVTSLLFSCVPNLVEKISGNDLLLKLLKDDCSSVLSQLEERYYKPTDGTNHNGLVAYFSVLNLFAEDVKFYNLPAKEHVKLIKKVKATSPLIDYKNLIEKPESIVSVFEPALSEKTVNSLLKLIKVLPSFLKDSVSFPLLYSCLINKIYHTEDGSSEVDRVAKCVDYIGKISPEDVLKFVQTSLLSEKCVRNKNISERLSLLESIISVCQKRSDFDFSATLNYLEASYSSLQVIENLLEECLESEADTPDHLVFFQSLDLHHTDPTGLRNAFFSALVSLTSVPVVELIKACENLNCGFSLKSVLSEVILSAKDNIESISAILLRVNECIDKNFVEKEWIPQLESLLSCHSLPPKQKIQLNHTLNKLQLS</sequence>
<evidence type="ECO:0000256" key="1">
    <source>
        <dbReference type="SAM" id="MobiDB-lite"/>
    </source>
</evidence>
<dbReference type="GO" id="GO:0006890">
    <property type="term" value="P:retrograde vesicle-mediated transport, Golgi to endoplasmic reticulum"/>
    <property type="evidence" value="ECO:0007669"/>
    <property type="project" value="TreeGrafter"/>
</dbReference>
<evidence type="ECO:0000313" key="4">
    <source>
        <dbReference type="Proteomes" id="UP001152759"/>
    </source>
</evidence>
<dbReference type="GO" id="GO:0070939">
    <property type="term" value="C:Dsl1/NZR complex"/>
    <property type="evidence" value="ECO:0007669"/>
    <property type="project" value="TreeGrafter"/>
</dbReference>
<dbReference type="EMBL" id="CAKKNF020000001">
    <property type="protein sequence ID" value="CAH0746831.1"/>
    <property type="molecule type" value="Genomic_DNA"/>
</dbReference>
<protein>
    <recommendedName>
        <fullName evidence="2">Neuroblastoma-amplified sequence N-terminal domain-containing protein</fullName>
    </recommendedName>
</protein>
<evidence type="ECO:0000313" key="3">
    <source>
        <dbReference type="EMBL" id="CAH0746831.1"/>
    </source>
</evidence>
<dbReference type="GO" id="GO:0000149">
    <property type="term" value="F:SNARE binding"/>
    <property type="evidence" value="ECO:0007669"/>
    <property type="project" value="TreeGrafter"/>
</dbReference>
<dbReference type="Proteomes" id="UP001152759">
    <property type="component" value="Unassembled WGS sequence"/>
</dbReference>
<gene>
    <name evidence="3" type="ORF">BEMITA_LOCUS2</name>
</gene>
<proteinExistence type="predicted"/>
<evidence type="ECO:0000259" key="2">
    <source>
        <dbReference type="Pfam" id="PF15492"/>
    </source>
</evidence>